<keyword evidence="5" id="KW-0443">Lipid metabolism</keyword>
<gene>
    <name evidence="7" type="ORF">AB0C36_19085</name>
</gene>
<evidence type="ECO:0000256" key="4">
    <source>
        <dbReference type="ARBA" id="ARBA00022691"/>
    </source>
</evidence>
<dbReference type="Pfam" id="PF02353">
    <property type="entry name" value="CMAS"/>
    <property type="match status" value="1"/>
</dbReference>
<name>A0ABV3DJK0_9ACTN</name>
<dbReference type="EC" id="2.1.1.-" evidence="7"/>
<protein>
    <submittedName>
        <fullName evidence="7">Cyclopropane-fatty-acyl-phospholipid synthase family protein</fullName>
        <ecNumber evidence="7">2.1.1.-</ecNumber>
    </submittedName>
</protein>
<dbReference type="InterPro" id="IPR050723">
    <property type="entry name" value="CFA/CMAS"/>
</dbReference>
<dbReference type="EMBL" id="JBEZFP010000046">
    <property type="protein sequence ID" value="MEU8135612.1"/>
    <property type="molecule type" value="Genomic_DNA"/>
</dbReference>
<comment type="caution">
    <text evidence="7">The sequence shown here is derived from an EMBL/GenBank/DDBJ whole genome shotgun (WGS) entry which is preliminary data.</text>
</comment>
<organism evidence="7 8">
    <name type="scientific">Streptodolium elevatio</name>
    <dbReference type="NCBI Taxonomy" id="3157996"/>
    <lineage>
        <taxon>Bacteria</taxon>
        <taxon>Bacillati</taxon>
        <taxon>Actinomycetota</taxon>
        <taxon>Actinomycetes</taxon>
        <taxon>Kitasatosporales</taxon>
        <taxon>Streptomycetaceae</taxon>
        <taxon>Streptodolium</taxon>
    </lineage>
</organism>
<keyword evidence="8" id="KW-1185">Reference proteome</keyword>
<evidence type="ECO:0000313" key="8">
    <source>
        <dbReference type="Proteomes" id="UP001551482"/>
    </source>
</evidence>
<dbReference type="GO" id="GO:0032259">
    <property type="term" value="P:methylation"/>
    <property type="evidence" value="ECO:0007669"/>
    <property type="project" value="UniProtKB-KW"/>
</dbReference>
<evidence type="ECO:0000256" key="2">
    <source>
        <dbReference type="ARBA" id="ARBA00022603"/>
    </source>
</evidence>
<reference evidence="7 8" key="1">
    <citation type="submission" date="2024-06" db="EMBL/GenBank/DDBJ databases">
        <title>The Natural Products Discovery Center: Release of the First 8490 Sequenced Strains for Exploring Actinobacteria Biosynthetic Diversity.</title>
        <authorList>
            <person name="Kalkreuter E."/>
            <person name="Kautsar S.A."/>
            <person name="Yang D."/>
            <person name="Bader C.D."/>
            <person name="Teijaro C.N."/>
            <person name="Fluegel L."/>
            <person name="Davis C.M."/>
            <person name="Simpson J.R."/>
            <person name="Lauterbach L."/>
            <person name="Steele A.D."/>
            <person name="Gui C."/>
            <person name="Meng S."/>
            <person name="Li G."/>
            <person name="Viehrig K."/>
            <person name="Ye F."/>
            <person name="Su P."/>
            <person name="Kiefer A.F."/>
            <person name="Nichols A."/>
            <person name="Cepeda A.J."/>
            <person name="Yan W."/>
            <person name="Fan B."/>
            <person name="Jiang Y."/>
            <person name="Adhikari A."/>
            <person name="Zheng C.-J."/>
            <person name="Schuster L."/>
            <person name="Cowan T.M."/>
            <person name="Smanski M.J."/>
            <person name="Chevrette M.G."/>
            <person name="De Carvalho L.P.S."/>
            <person name="Shen B."/>
        </authorList>
    </citation>
    <scope>NUCLEOTIDE SEQUENCE [LARGE SCALE GENOMIC DNA]</scope>
    <source>
        <strain evidence="7 8">NPDC048946</strain>
    </source>
</reference>
<evidence type="ECO:0000256" key="6">
    <source>
        <dbReference type="SAM" id="MobiDB-lite"/>
    </source>
</evidence>
<dbReference type="RefSeq" id="WP_358355544.1">
    <property type="nucleotide sequence ID" value="NZ_JBEZFP010000046.1"/>
</dbReference>
<dbReference type="PANTHER" id="PTHR43667">
    <property type="entry name" value="CYCLOPROPANE-FATTY-ACYL-PHOSPHOLIPID SYNTHASE"/>
    <property type="match status" value="1"/>
</dbReference>
<dbReference type="PANTHER" id="PTHR43667:SF2">
    <property type="entry name" value="FATTY ACID C-METHYL TRANSFERASE"/>
    <property type="match status" value="1"/>
</dbReference>
<proteinExistence type="inferred from homology"/>
<keyword evidence="2 7" id="KW-0489">Methyltransferase</keyword>
<keyword evidence="4" id="KW-0949">S-adenosyl-L-methionine</keyword>
<comment type="similarity">
    <text evidence="1">Belongs to the CFA/CMAS family.</text>
</comment>
<dbReference type="Proteomes" id="UP001551482">
    <property type="component" value="Unassembled WGS sequence"/>
</dbReference>
<evidence type="ECO:0000313" key="7">
    <source>
        <dbReference type="EMBL" id="MEU8135612.1"/>
    </source>
</evidence>
<feature type="compositionally biased region" description="Low complexity" evidence="6">
    <location>
        <begin position="1"/>
        <end position="21"/>
    </location>
</feature>
<accession>A0ABV3DJK0</accession>
<dbReference type="GO" id="GO:0008168">
    <property type="term" value="F:methyltransferase activity"/>
    <property type="evidence" value="ECO:0007669"/>
    <property type="project" value="UniProtKB-KW"/>
</dbReference>
<dbReference type="Gene3D" id="3.40.50.150">
    <property type="entry name" value="Vaccinia Virus protein VP39"/>
    <property type="match status" value="1"/>
</dbReference>
<evidence type="ECO:0000256" key="3">
    <source>
        <dbReference type="ARBA" id="ARBA00022679"/>
    </source>
</evidence>
<dbReference type="PIRSF" id="PIRSF003085">
    <property type="entry name" value="CMAS"/>
    <property type="match status" value="1"/>
</dbReference>
<keyword evidence="3 7" id="KW-0808">Transferase</keyword>
<dbReference type="CDD" id="cd02440">
    <property type="entry name" value="AdoMet_MTases"/>
    <property type="match status" value="1"/>
</dbReference>
<dbReference type="SUPFAM" id="SSF53335">
    <property type="entry name" value="S-adenosyl-L-methionine-dependent methyltransferases"/>
    <property type="match status" value="1"/>
</dbReference>
<sequence>MRTAPGTAGAAAEPGSAPDAGRWPGLAEVPDVPARALVAKRIFLAAVRGLRVRVHLPGGRVVGGGGFGDPVMRIVRPDEFYRRIGADGLIGFGEAWMTGAWDADDPTGVLTVFARRLDRLVPKPLQRLRRWAVAVRPVDEENTPSGARGNISRHYDLSNDLFALFLDETMTYSSALFEPGDELADAQRRKIDAVLDAAAVGAGTRVLEIGTGWGELALRAAGRGAEVVTITLSEEQRTLARRRFEEAGVADRVDVRLCDYREVSGTYDAVVSVEMIEAVGERYWPAYFAAIDRALAPGGRACVQSITMADDRMRAARDTWTWMHKYVFPGGLIPSTEAIDDALAEHTRLRVVQRRDFGPHYAETLRLWREGFLARAEEVERLGFDATFRRMWEFYLAYCEAGFRAGYLGVSQLTLARRVR</sequence>
<evidence type="ECO:0000256" key="5">
    <source>
        <dbReference type="ARBA" id="ARBA00023098"/>
    </source>
</evidence>
<feature type="region of interest" description="Disordered" evidence="6">
    <location>
        <begin position="1"/>
        <end position="24"/>
    </location>
</feature>
<dbReference type="InterPro" id="IPR029063">
    <property type="entry name" value="SAM-dependent_MTases_sf"/>
</dbReference>
<dbReference type="InterPro" id="IPR003333">
    <property type="entry name" value="CMAS"/>
</dbReference>
<evidence type="ECO:0000256" key="1">
    <source>
        <dbReference type="ARBA" id="ARBA00010815"/>
    </source>
</evidence>